<evidence type="ECO:0000256" key="2">
    <source>
        <dbReference type="ARBA" id="ARBA00022516"/>
    </source>
</evidence>
<dbReference type="PANTHER" id="PTHR30372:SF4">
    <property type="entry name" value="LIPID-A-DISACCHARIDE SYNTHASE, MITOCHONDRIAL-RELATED"/>
    <property type="match status" value="1"/>
</dbReference>
<evidence type="ECO:0000256" key="3">
    <source>
        <dbReference type="ARBA" id="ARBA00022556"/>
    </source>
</evidence>
<dbReference type="GO" id="GO:0009245">
    <property type="term" value="P:lipid A biosynthetic process"/>
    <property type="evidence" value="ECO:0007669"/>
    <property type="project" value="UniProtKB-KW"/>
</dbReference>
<gene>
    <name evidence="8" type="ORF">CARN1_2622</name>
</gene>
<proteinExistence type="predicted"/>
<dbReference type="EC" id="2.4.1.182" evidence="1"/>
<keyword evidence="5" id="KW-0808">Transferase</keyword>
<dbReference type="PANTHER" id="PTHR30372">
    <property type="entry name" value="LIPID-A-DISACCHARIDE SYNTHASE"/>
    <property type="match status" value="1"/>
</dbReference>
<reference evidence="8" key="1">
    <citation type="submission" date="2009-10" db="EMBL/GenBank/DDBJ databases">
        <title>Diversity of trophic interactions inside an arsenic-rich microbial ecosystem.</title>
        <authorList>
            <person name="Bertin P.N."/>
            <person name="Heinrich-Salmeron A."/>
            <person name="Pelletier E."/>
            <person name="Goulhen-Chollet F."/>
            <person name="Arsene-Ploetze F."/>
            <person name="Gallien S."/>
            <person name="Calteau A."/>
            <person name="Vallenet D."/>
            <person name="Casiot C."/>
            <person name="Chane-Woon-Ming B."/>
            <person name="Giloteaux L."/>
            <person name="Barakat M."/>
            <person name="Bonnefoy V."/>
            <person name="Bruneel O."/>
            <person name="Chandler M."/>
            <person name="Cleiss J."/>
            <person name="Duran R."/>
            <person name="Elbaz-Poulichet F."/>
            <person name="Fonknechten N."/>
            <person name="Lauga B."/>
            <person name="Mornico D."/>
            <person name="Ortet P."/>
            <person name="Schaeffer C."/>
            <person name="Siguier P."/>
            <person name="Alexander Thil Smith A."/>
            <person name="Van Dorsselaer A."/>
            <person name="Weissenbach J."/>
            <person name="Medigue C."/>
            <person name="Le Paslier D."/>
        </authorList>
    </citation>
    <scope>NUCLEOTIDE SEQUENCE</scope>
</reference>
<organism evidence="8">
    <name type="scientific">mine drainage metagenome</name>
    <dbReference type="NCBI Taxonomy" id="410659"/>
    <lineage>
        <taxon>unclassified sequences</taxon>
        <taxon>metagenomes</taxon>
        <taxon>ecological metagenomes</taxon>
    </lineage>
</organism>
<protein>
    <recommendedName>
        <fullName evidence="1">lipid-A-disaccharide synthase</fullName>
        <ecNumber evidence="1">2.4.1.182</ecNumber>
    </recommendedName>
</protein>
<keyword evidence="3" id="KW-0441">Lipid A biosynthesis</keyword>
<evidence type="ECO:0000256" key="1">
    <source>
        <dbReference type="ARBA" id="ARBA00012687"/>
    </source>
</evidence>
<dbReference type="GO" id="GO:0016020">
    <property type="term" value="C:membrane"/>
    <property type="evidence" value="ECO:0007669"/>
    <property type="project" value="GOC"/>
</dbReference>
<evidence type="ECO:0000256" key="4">
    <source>
        <dbReference type="ARBA" id="ARBA00022676"/>
    </source>
</evidence>
<keyword evidence="6" id="KW-0443">Lipid metabolism</keyword>
<dbReference type="GO" id="GO:0005543">
    <property type="term" value="F:phospholipid binding"/>
    <property type="evidence" value="ECO:0007669"/>
    <property type="project" value="TreeGrafter"/>
</dbReference>
<evidence type="ECO:0000256" key="5">
    <source>
        <dbReference type="ARBA" id="ARBA00022679"/>
    </source>
</evidence>
<name>E6PGG4_9ZZZZ</name>
<dbReference type="GO" id="GO:0008915">
    <property type="term" value="F:lipid-A-disaccharide synthase activity"/>
    <property type="evidence" value="ECO:0007669"/>
    <property type="project" value="UniProtKB-EC"/>
</dbReference>
<keyword evidence="4" id="KW-0328">Glycosyltransferase</keyword>
<dbReference type="AlphaFoldDB" id="E6PGG4"/>
<dbReference type="EMBL" id="CABL01000011">
    <property type="protein sequence ID" value="CBH75552.1"/>
    <property type="molecule type" value="Genomic_DNA"/>
</dbReference>
<comment type="caution">
    <text evidence="8">The sequence shown here is derived from an EMBL/GenBank/DDBJ whole genome shotgun (WGS) entry which is preliminary data.</text>
</comment>
<sequence length="407" mass="44490">MRLALTVNGPGETAGWARPLLSALYRRDPEIEIYAFLVPDDFATGYEAPMLRAAFPQAHVFEPSRYLAFALGAGLEGAPDRVDGVLYLGGDLMHAARVRARLHGRAAAYKFSRSRYAASLARAYAVDDANVAQLEAWGVPSDRIVRVGNLAIDGAIAQANEPLPPWFERDGIVVLPGSRSYEVEHMIPFFFTAALRMRAERPSLPIAFGISPFTSLDAVEKAIEAGGDARVWSKKGRLIREGERAWIAERDGERRFPIVRESLAAAAASGLALTLPGTKCIELAALGVPTIAITPLNAAELIAINGPLTYLNRIPWLGAALKRAVAVRISKRFRFHTQPNIDAGEELVREYHGTLTPGRVARVALASYDDRAWRTRVAGQMKELYARHAGAAQRLAESLTTMLRENN</sequence>
<evidence type="ECO:0000313" key="8">
    <source>
        <dbReference type="EMBL" id="CBH75552.1"/>
    </source>
</evidence>
<evidence type="ECO:0000256" key="6">
    <source>
        <dbReference type="ARBA" id="ARBA00023098"/>
    </source>
</evidence>
<keyword evidence="2" id="KW-0444">Lipid biosynthesis</keyword>
<evidence type="ECO:0000256" key="7">
    <source>
        <dbReference type="ARBA" id="ARBA00048975"/>
    </source>
</evidence>
<comment type="catalytic activity">
    <reaction evidence="7">
        <text>a lipid X + a UDP-2-N,3-O-bis[(3R)-3-hydroxyacyl]-alpha-D-glucosamine = a lipid A disaccharide + UDP + H(+)</text>
        <dbReference type="Rhea" id="RHEA:67828"/>
        <dbReference type="ChEBI" id="CHEBI:15378"/>
        <dbReference type="ChEBI" id="CHEBI:58223"/>
        <dbReference type="ChEBI" id="CHEBI:137748"/>
        <dbReference type="ChEBI" id="CHEBI:176338"/>
        <dbReference type="ChEBI" id="CHEBI:176343"/>
        <dbReference type="EC" id="2.4.1.182"/>
    </reaction>
</comment>
<dbReference type="InterPro" id="IPR003835">
    <property type="entry name" value="Glyco_trans_19"/>
</dbReference>
<dbReference type="SUPFAM" id="SSF53756">
    <property type="entry name" value="UDP-Glycosyltransferase/glycogen phosphorylase"/>
    <property type="match status" value="1"/>
</dbReference>
<accession>E6PGG4</accession>